<sequence>MIERTNDWNELMQAAGGGDEAAYRRLLSELAGFLRAVLRRRAAGLGLAAAELEDVLQETLLAIHLKRGTWAPDQPVAPWVAAIARNKMVDALRRRGRRVTAPIEDFADTLAAPEPAEELSSREAARLLAVLSGRQRQVVEALTVEGEDVKAVAGRLNISEGAVRVALHRGLAALSAAYRSIRE</sequence>
<dbReference type="Proteomes" id="UP001143364">
    <property type="component" value="Unassembled WGS sequence"/>
</dbReference>
<dbReference type="Gene3D" id="1.10.10.10">
    <property type="entry name" value="Winged helix-like DNA-binding domain superfamily/Winged helix DNA-binding domain"/>
    <property type="match status" value="1"/>
</dbReference>
<dbReference type="InterPro" id="IPR013325">
    <property type="entry name" value="RNA_pol_sigma_r2"/>
</dbReference>
<feature type="domain" description="RNA polymerase sigma-70 region 2" evidence="6">
    <location>
        <begin position="29"/>
        <end position="98"/>
    </location>
</feature>
<keyword evidence="4" id="KW-0238">DNA-binding</keyword>
<evidence type="ECO:0000256" key="1">
    <source>
        <dbReference type="ARBA" id="ARBA00010641"/>
    </source>
</evidence>
<dbReference type="SUPFAM" id="SSF88946">
    <property type="entry name" value="Sigma2 domain of RNA polymerase sigma factors"/>
    <property type="match status" value="1"/>
</dbReference>
<reference evidence="8" key="2">
    <citation type="submission" date="2023-01" db="EMBL/GenBank/DDBJ databases">
        <authorList>
            <person name="Sun Q."/>
            <person name="Evtushenko L."/>
        </authorList>
    </citation>
    <scope>NUCLEOTIDE SEQUENCE</scope>
    <source>
        <strain evidence="8">VKM B-2555</strain>
    </source>
</reference>
<evidence type="ECO:0000256" key="3">
    <source>
        <dbReference type="ARBA" id="ARBA00023082"/>
    </source>
</evidence>
<dbReference type="NCBIfam" id="TIGR02937">
    <property type="entry name" value="sigma70-ECF"/>
    <property type="match status" value="1"/>
</dbReference>
<comment type="caution">
    <text evidence="8">The sequence shown here is derived from an EMBL/GenBank/DDBJ whole genome shotgun (WGS) entry which is preliminary data.</text>
</comment>
<feature type="domain" description="RNA polymerase sigma factor 70 region 4 type 2" evidence="7">
    <location>
        <begin position="123"/>
        <end position="174"/>
    </location>
</feature>
<evidence type="ECO:0000313" key="9">
    <source>
        <dbReference type="Proteomes" id="UP001143364"/>
    </source>
</evidence>
<dbReference type="PANTHER" id="PTHR43133">
    <property type="entry name" value="RNA POLYMERASE ECF-TYPE SIGMA FACTO"/>
    <property type="match status" value="1"/>
</dbReference>
<dbReference type="InterPro" id="IPR039425">
    <property type="entry name" value="RNA_pol_sigma-70-like"/>
</dbReference>
<keyword evidence="9" id="KW-1185">Reference proteome</keyword>
<protein>
    <submittedName>
        <fullName evidence="8">RNA polymerase sigma factor</fullName>
    </submittedName>
</protein>
<keyword evidence="2" id="KW-0805">Transcription regulation</keyword>
<evidence type="ECO:0000313" key="8">
    <source>
        <dbReference type="EMBL" id="GLK77850.1"/>
    </source>
</evidence>
<organism evidence="8 9">
    <name type="scientific">Methylopila jiangsuensis</name>
    <dbReference type="NCBI Taxonomy" id="586230"/>
    <lineage>
        <taxon>Bacteria</taxon>
        <taxon>Pseudomonadati</taxon>
        <taxon>Pseudomonadota</taxon>
        <taxon>Alphaproteobacteria</taxon>
        <taxon>Hyphomicrobiales</taxon>
        <taxon>Methylopilaceae</taxon>
        <taxon>Methylopila</taxon>
    </lineage>
</organism>
<dbReference type="Pfam" id="PF04542">
    <property type="entry name" value="Sigma70_r2"/>
    <property type="match status" value="1"/>
</dbReference>
<gene>
    <name evidence="8" type="primary">SigD</name>
    <name evidence="8" type="ORF">GCM10008171_31040</name>
</gene>
<dbReference type="GO" id="GO:0006352">
    <property type="term" value="P:DNA-templated transcription initiation"/>
    <property type="evidence" value="ECO:0007669"/>
    <property type="project" value="InterPro"/>
</dbReference>
<evidence type="ECO:0000256" key="5">
    <source>
        <dbReference type="ARBA" id="ARBA00023163"/>
    </source>
</evidence>
<dbReference type="InterPro" id="IPR013324">
    <property type="entry name" value="RNA_pol_sigma_r3/r4-like"/>
</dbReference>
<proteinExistence type="inferred from homology"/>
<dbReference type="InterPro" id="IPR013249">
    <property type="entry name" value="RNA_pol_sigma70_r4_t2"/>
</dbReference>
<dbReference type="SUPFAM" id="SSF88659">
    <property type="entry name" value="Sigma3 and sigma4 domains of RNA polymerase sigma factors"/>
    <property type="match status" value="1"/>
</dbReference>
<dbReference type="RefSeq" id="WP_271205683.1">
    <property type="nucleotide sequence ID" value="NZ_BSFK01000016.1"/>
</dbReference>
<accession>A0A9W6JHR7</accession>
<keyword evidence="5" id="KW-0804">Transcription</keyword>
<keyword evidence="3" id="KW-0731">Sigma factor</keyword>
<dbReference type="Gene3D" id="1.10.1740.10">
    <property type="match status" value="1"/>
</dbReference>
<evidence type="ECO:0000259" key="6">
    <source>
        <dbReference type="Pfam" id="PF04542"/>
    </source>
</evidence>
<evidence type="ECO:0000256" key="2">
    <source>
        <dbReference type="ARBA" id="ARBA00023015"/>
    </source>
</evidence>
<dbReference type="InterPro" id="IPR007627">
    <property type="entry name" value="RNA_pol_sigma70_r2"/>
</dbReference>
<dbReference type="InterPro" id="IPR036388">
    <property type="entry name" value="WH-like_DNA-bd_sf"/>
</dbReference>
<dbReference type="NCBIfam" id="NF009165">
    <property type="entry name" value="PRK12512.1"/>
    <property type="match status" value="1"/>
</dbReference>
<dbReference type="AlphaFoldDB" id="A0A9W6JHR7"/>
<dbReference type="InterPro" id="IPR014284">
    <property type="entry name" value="RNA_pol_sigma-70_dom"/>
</dbReference>
<reference evidence="8" key="1">
    <citation type="journal article" date="2014" name="Int. J. Syst. Evol. Microbiol.">
        <title>Complete genome sequence of Corynebacterium casei LMG S-19264T (=DSM 44701T), isolated from a smear-ripened cheese.</title>
        <authorList>
            <consortium name="US DOE Joint Genome Institute (JGI-PGF)"/>
            <person name="Walter F."/>
            <person name="Albersmeier A."/>
            <person name="Kalinowski J."/>
            <person name="Ruckert C."/>
        </authorList>
    </citation>
    <scope>NUCLEOTIDE SEQUENCE</scope>
    <source>
        <strain evidence="8">VKM B-2555</strain>
    </source>
</reference>
<name>A0A9W6JHR7_9HYPH</name>
<dbReference type="EMBL" id="BSFK01000016">
    <property type="protein sequence ID" value="GLK77850.1"/>
    <property type="molecule type" value="Genomic_DNA"/>
</dbReference>
<dbReference type="GO" id="GO:0003677">
    <property type="term" value="F:DNA binding"/>
    <property type="evidence" value="ECO:0007669"/>
    <property type="project" value="UniProtKB-KW"/>
</dbReference>
<dbReference type="GO" id="GO:0016987">
    <property type="term" value="F:sigma factor activity"/>
    <property type="evidence" value="ECO:0007669"/>
    <property type="project" value="UniProtKB-KW"/>
</dbReference>
<comment type="similarity">
    <text evidence="1">Belongs to the sigma-70 factor family. ECF subfamily.</text>
</comment>
<evidence type="ECO:0000259" key="7">
    <source>
        <dbReference type="Pfam" id="PF08281"/>
    </source>
</evidence>
<evidence type="ECO:0000256" key="4">
    <source>
        <dbReference type="ARBA" id="ARBA00023125"/>
    </source>
</evidence>
<dbReference type="PANTHER" id="PTHR43133:SF58">
    <property type="entry name" value="ECF RNA POLYMERASE SIGMA FACTOR SIGD"/>
    <property type="match status" value="1"/>
</dbReference>
<dbReference type="Pfam" id="PF08281">
    <property type="entry name" value="Sigma70_r4_2"/>
    <property type="match status" value="1"/>
</dbReference>